<dbReference type="Pfam" id="PF20613">
    <property type="entry name" value="HipA_2"/>
    <property type="match status" value="1"/>
</dbReference>
<dbReference type="EMBL" id="JACWMT010000001">
    <property type="protein sequence ID" value="MBD1269939.1"/>
    <property type="molecule type" value="Genomic_DNA"/>
</dbReference>
<sequence>MLVKRDPDSACTIVNEFICARLAIGLGLPVPMGDAGMLDNVRAWVSAEIALDGGVIPPDADIERAAHAAPGDLAGICVFDVWVSNEDRTEENVLYHPTIGLWAIDHERALGGTLTLHPEHLEAVSHTSSPWTLIAPERLDANQLRGWASRVRNLDPRMIAAAVQEASARRLIATAAQRDAIIDFLSVRSRNIEYLLKASIGEDNLPWLTEPRVGS</sequence>
<evidence type="ECO:0000313" key="3">
    <source>
        <dbReference type="EMBL" id="NYI39404.1"/>
    </source>
</evidence>
<evidence type="ECO:0000313" key="4">
    <source>
        <dbReference type="Proteomes" id="UP000587211"/>
    </source>
</evidence>
<dbReference type="InterPro" id="IPR046748">
    <property type="entry name" value="HipA_2"/>
</dbReference>
<dbReference type="EMBL" id="JACBZN010000001">
    <property type="protein sequence ID" value="NYI39404.1"/>
    <property type="molecule type" value="Genomic_DNA"/>
</dbReference>
<keyword evidence="4" id="KW-1185">Reference proteome</keyword>
<protein>
    <recommendedName>
        <fullName evidence="1">HipA-like kinase domain-containing protein</fullName>
    </recommendedName>
</protein>
<dbReference type="Proteomes" id="UP000587211">
    <property type="component" value="Unassembled WGS sequence"/>
</dbReference>
<gene>
    <name evidence="3" type="ORF">BJ975_002779</name>
    <name evidence="2" type="ORF">IDH50_06840</name>
</gene>
<evidence type="ECO:0000313" key="2">
    <source>
        <dbReference type="EMBL" id="MBD1269939.1"/>
    </source>
</evidence>
<feature type="domain" description="HipA-like kinase" evidence="1">
    <location>
        <begin position="3"/>
        <end position="117"/>
    </location>
</feature>
<comment type="caution">
    <text evidence="2">The sequence shown here is derived from an EMBL/GenBank/DDBJ whole genome shotgun (WGS) entry which is preliminary data.</text>
</comment>
<accession>A0A8I0FTI0</accession>
<dbReference type="Proteomes" id="UP000659061">
    <property type="component" value="Unassembled WGS sequence"/>
</dbReference>
<organism evidence="2 5">
    <name type="scientific">Aeromicrobium tamlense</name>
    <dbReference type="NCBI Taxonomy" id="375541"/>
    <lineage>
        <taxon>Bacteria</taxon>
        <taxon>Bacillati</taxon>
        <taxon>Actinomycetota</taxon>
        <taxon>Actinomycetes</taxon>
        <taxon>Propionibacteriales</taxon>
        <taxon>Nocardioidaceae</taxon>
        <taxon>Aeromicrobium</taxon>
    </lineage>
</organism>
<evidence type="ECO:0000313" key="5">
    <source>
        <dbReference type="Proteomes" id="UP000659061"/>
    </source>
</evidence>
<proteinExistence type="predicted"/>
<name>A0A8I0FTI0_9ACTN</name>
<evidence type="ECO:0000259" key="1">
    <source>
        <dbReference type="Pfam" id="PF20613"/>
    </source>
</evidence>
<reference evidence="2" key="2">
    <citation type="submission" date="2020-09" db="EMBL/GenBank/DDBJ databases">
        <title>Novel species in genus Aeromicrobium.</title>
        <authorList>
            <person name="Zhang G."/>
        </authorList>
    </citation>
    <scope>NUCLEOTIDE SEQUENCE</scope>
    <source>
        <strain evidence="2">SSW1-57</strain>
    </source>
</reference>
<dbReference type="RefSeq" id="WP_179427014.1">
    <property type="nucleotide sequence ID" value="NZ_BAAAMP010000002.1"/>
</dbReference>
<dbReference type="AlphaFoldDB" id="A0A8I0FTI0"/>
<reference evidence="3 4" key="1">
    <citation type="submission" date="2020-07" db="EMBL/GenBank/DDBJ databases">
        <title>Sequencing the genomes of 1000 actinobacteria strains.</title>
        <authorList>
            <person name="Klenk H.-P."/>
        </authorList>
    </citation>
    <scope>NUCLEOTIDE SEQUENCE [LARGE SCALE GENOMIC DNA]</scope>
    <source>
        <strain evidence="3 4">DSM 19087</strain>
    </source>
</reference>